<dbReference type="InterPro" id="IPR013785">
    <property type="entry name" value="Aldolase_TIM"/>
</dbReference>
<reference evidence="1 2" key="1">
    <citation type="submission" date="2020-08" db="EMBL/GenBank/DDBJ databases">
        <title>Genomic Encyclopedia of Type Strains, Phase IV (KMG-IV): sequencing the most valuable type-strain genomes for metagenomic binning, comparative biology and taxonomic classification.</title>
        <authorList>
            <person name="Goeker M."/>
        </authorList>
    </citation>
    <scope>NUCLEOTIDE SEQUENCE [LARGE SCALE GENOMIC DNA]</scope>
    <source>
        <strain evidence="1 2">DSM 103725</strain>
    </source>
</reference>
<proteinExistence type="predicted"/>
<gene>
    <name evidence="1" type="ORF">HNQ40_000016</name>
</gene>
<dbReference type="AlphaFoldDB" id="A0A7X0H2V8"/>
<dbReference type="Gene3D" id="3.20.20.70">
    <property type="entry name" value="Aldolase class I"/>
    <property type="match status" value="1"/>
</dbReference>
<evidence type="ECO:0000313" key="2">
    <source>
        <dbReference type="Proteomes" id="UP000541810"/>
    </source>
</evidence>
<comment type="caution">
    <text evidence="1">The sequence shown here is derived from an EMBL/GenBank/DDBJ whole genome shotgun (WGS) entry which is preliminary data.</text>
</comment>
<protein>
    <recommendedName>
        <fullName evidence="3">Fructose-bisphosphate aldolase class I</fullName>
    </recommendedName>
</protein>
<organism evidence="1 2">
    <name type="scientific">Algisphaera agarilytica</name>
    <dbReference type="NCBI Taxonomy" id="1385975"/>
    <lineage>
        <taxon>Bacteria</taxon>
        <taxon>Pseudomonadati</taxon>
        <taxon>Planctomycetota</taxon>
        <taxon>Phycisphaerae</taxon>
        <taxon>Phycisphaerales</taxon>
        <taxon>Phycisphaeraceae</taxon>
        <taxon>Algisphaera</taxon>
    </lineage>
</organism>
<evidence type="ECO:0000313" key="1">
    <source>
        <dbReference type="EMBL" id="MBB6428210.1"/>
    </source>
</evidence>
<sequence>MHERLKNKLEALRGDLMCGEFILADAKDADMAWGVPSPGRGWPSGDDTPYRSMPTFLDEVRQVVEQGEVDIMLSSVSAMSRLAHQEQLFESSNVTPAIRANDTTDVWAVRGGSYCEQPSRAFSSCYITEAQYGTLHPELGTKPAVNLGLYSITFNNNLELDLANLEAFHAFRARAAEADFDYFLEVFAPNVDCGIPADQIPAYVNDMICRSLAGVALDERPQFLKIPFLGPAALEELVAYDPSLIVGVLGGSSGTTCDAFTLLSQAQKYGARVALFGRKIKDAEAPLEFIRCLRLIVGEGLAPEEAVRLYHDRLTQAGLAPRRALEDDLQLSETSLSYG</sequence>
<evidence type="ECO:0008006" key="3">
    <source>
        <dbReference type="Google" id="ProtNLM"/>
    </source>
</evidence>
<keyword evidence="2" id="KW-1185">Reference proteome</keyword>
<dbReference type="Proteomes" id="UP000541810">
    <property type="component" value="Unassembled WGS sequence"/>
</dbReference>
<accession>A0A7X0H2V8</accession>
<name>A0A7X0H2V8_9BACT</name>
<dbReference type="EMBL" id="JACHGY010000001">
    <property type="protein sequence ID" value="MBB6428210.1"/>
    <property type="molecule type" value="Genomic_DNA"/>
</dbReference>
<dbReference type="RefSeq" id="WP_184675153.1">
    <property type="nucleotide sequence ID" value="NZ_JACHGY010000001.1"/>
</dbReference>